<evidence type="ECO:0000256" key="12">
    <source>
        <dbReference type="ARBA" id="ARBA00023288"/>
    </source>
</evidence>
<reference evidence="23" key="1">
    <citation type="submission" date="2025-08" db="UniProtKB">
        <authorList>
            <consortium name="RefSeq"/>
        </authorList>
    </citation>
    <scope>IDENTIFICATION</scope>
    <source>
        <strain evidence="23">J_2021</strain>
        <tissue evidence="23">Erythrocytes</tissue>
    </source>
</reference>
<dbReference type="Gene3D" id="2.60.120.260">
    <property type="entry name" value="Galactose-binding domain-like"/>
    <property type="match status" value="1"/>
</dbReference>
<feature type="region of interest" description="Disordered" evidence="20">
    <location>
        <begin position="475"/>
        <end position="558"/>
    </location>
</feature>
<feature type="signal peptide" evidence="21">
    <location>
        <begin position="1"/>
        <end position="35"/>
    </location>
</feature>
<dbReference type="PROSITE" id="PS51117">
    <property type="entry name" value="LAMININ_NTER"/>
    <property type="match status" value="1"/>
</dbReference>
<keyword evidence="11" id="KW-0325">Glycoprotein</keyword>
<keyword evidence="8" id="KW-0524">Neurogenesis</keyword>
<dbReference type="CDD" id="cd00055">
    <property type="entry name" value="EGF_Lam"/>
    <property type="match status" value="3"/>
</dbReference>
<dbReference type="GO" id="GO:0009888">
    <property type="term" value="P:tissue development"/>
    <property type="evidence" value="ECO:0000318"/>
    <property type="project" value="GO_Central"/>
</dbReference>
<feature type="disulfide bond" evidence="19">
    <location>
        <begin position="648"/>
        <end position="657"/>
    </location>
</feature>
<evidence type="ECO:0000256" key="19">
    <source>
        <dbReference type="PROSITE-ProRule" id="PRU00460"/>
    </source>
</evidence>
<dbReference type="SMART" id="SM00181">
    <property type="entry name" value="EGF"/>
    <property type="match status" value="1"/>
</dbReference>
<dbReference type="GO" id="GO:0009887">
    <property type="term" value="P:animal organ morphogenesis"/>
    <property type="evidence" value="ECO:0000318"/>
    <property type="project" value="GO_Central"/>
</dbReference>
<dbReference type="Pfam" id="PF00053">
    <property type="entry name" value="EGF_laminin"/>
    <property type="match status" value="2"/>
</dbReference>
<dbReference type="Proteomes" id="UP000186698">
    <property type="component" value="Chromosome 8S"/>
</dbReference>
<keyword evidence="18" id="KW-0245">EGF-like domain</keyword>
<dbReference type="PANTHER" id="PTHR10574:SF27">
    <property type="entry name" value="NETRIN-G2"/>
    <property type="match status" value="1"/>
</dbReference>
<dbReference type="FunFam" id="2.60.120.260:FF:000005">
    <property type="entry name" value="Netrin G1"/>
    <property type="match status" value="1"/>
</dbReference>
<comment type="function">
    <text evidence="14">Involved in controlling patterning and neuronal circuit formation at the laminar, cellular, subcellular and synaptic levels. Promotes neurite outgrowth of both axons and dendrites.</text>
</comment>
<dbReference type="InterPro" id="IPR002049">
    <property type="entry name" value="LE_dom"/>
</dbReference>
<name>A0A1L8F1F8_XENLA</name>
<proteinExistence type="predicted"/>
<dbReference type="PROSITE" id="PS50027">
    <property type="entry name" value="EGF_LAM_2"/>
    <property type="match status" value="1"/>
</dbReference>
<dbReference type="PROSITE" id="PS50026">
    <property type="entry name" value="EGF_3"/>
    <property type="match status" value="1"/>
</dbReference>
<keyword evidence="3" id="KW-1003">Cell membrane</keyword>
<comment type="subcellular location">
    <subcellularLocation>
        <location evidence="1">Cell membrane</location>
        <topology evidence="1">Lipid-anchor</topology>
        <topology evidence="1">GPI-anchor</topology>
        <orientation evidence="1">Extracellular side</orientation>
    </subcellularLocation>
</comment>
<dbReference type="Pfam" id="PF24973">
    <property type="entry name" value="EGF_LMN_ATRN"/>
    <property type="match status" value="1"/>
</dbReference>
<evidence type="ECO:0000256" key="18">
    <source>
        <dbReference type="PROSITE-ProRule" id="PRU00076"/>
    </source>
</evidence>
<keyword evidence="10 18" id="KW-1015">Disulfide bond</keyword>
<dbReference type="PROSITE" id="PS00022">
    <property type="entry name" value="EGF_1"/>
    <property type="match status" value="1"/>
</dbReference>
<evidence type="ECO:0000256" key="16">
    <source>
        <dbReference type="ARBA" id="ARBA00068906"/>
    </source>
</evidence>
<protein>
    <recommendedName>
        <fullName evidence="16">Netrin-G2</fullName>
    </recommendedName>
    <alternativeName>
        <fullName evidence="17">Laminet-2</fullName>
    </alternativeName>
</protein>
<dbReference type="PROSITE" id="PS01186">
    <property type="entry name" value="EGF_2"/>
    <property type="match status" value="1"/>
</dbReference>
<dbReference type="SMART" id="SM00180">
    <property type="entry name" value="EGF_Lam"/>
    <property type="match status" value="3"/>
</dbReference>
<evidence type="ECO:0000256" key="7">
    <source>
        <dbReference type="ARBA" id="ARBA00022782"/>
    </source>
</evidence>
<dbReference type="InterPro" id="IPR000742">
    <property type="entry name" value="EGF"/>
</dbReference>
<keyword evidence="12" id="KW-0449">Lipoprotein</keyword>
<keyword evidence="13 19" id="KW-0424">Laminin EGF-like domain</keyword>
<organism evidence="22 23">
    <name type="scientific">Xenopus laevis</name>
    <name type="common">African clawed frog</name>
    <dbReference type="NCBI Taxonomy" id="8355"/>
    <lineage>
        <taxon>Eukaryota</taxon>
        <taxon>Metazoa</taxon>
        <taxon>Chordata</taxon>
        <taxon>Craniata</taxon>
        <taxon>Vertebrata</taxon>
        <taxon>Euteleostomi</taxon>
        <taxon>Amphibia</taxon>
        <taxon>Batrachia</taxon>
        <taxon>Anura</taxon>
        <taxon>Pipoidea</taxon>
        <taxon>Pipidae</taxon>
        <taxon>Xenopodinae</taxon>
        <taxon>Xenopus</taxon>
        <taxon>Xenopus</taxon>
    </lineage>
</organism>
<keyword evidence="5 21" id="KW-0732">Signal</keyword>
<dbReference type="OMA" id="PRLMLDR"/>
<dbReference type="Pfam" id="PF00055">
    <property type="entry name" value="Laminin_N"/>
    <property type="match status" value="1"/>
</dbReference>
<keyword evidence="6" id="KW-0677">Repeat</keyword>
<keyword evidence="7" id="KW-0221">Differentiation</keyword>
<evidence type="ECO:0000256" key="2">
    <source>
        <dbReference type="ARBA" id="ARBA00022473"/>
    </source>
</evidence>
<evidence type="ECO:0000256" key="8">
    <source>
        <dbReference type="ARBA" id="ARBA00022902"/>
    </source>
</evidence>
<dbReference type="OrthoDB" id="9981301at2759"/>
<comment type="caution">
    <text evidence="18">Lacks conserved residue(s) required for the propagation of feature annotation.</text>
</comment>
<feature type="disulfide bond" evidence="19">
    <location>
        <begin position="628"/>
        <end position="640"/>
    </location>
</feature>
<evidence type="ECO:0000313" key="23">
    <source>
        <dbReference type="RefSeq" id="XP_041430391.1"/>
    </source>
</evidence>
<accession>A0A1L8F1F8</accession>
<dbReference type="PROSITE" id="PS01248">
    <property type="entry name" value="EGF_LAM_1"/>
    <property type="match status" value="1"/>
</dbReference>
<dbReference type="AlphaFoldDB" id="A0A1L8F1F8"/>
<keyword evidence="9" id="KW-0472">Membrane</keyword>
<dbReference type="FunFam" id="2.10.25.10:FF:000439">
    <property type="entry name" value="Netrin G2"/>
    <property type="match status" value="1"/>
</dbReference>
<feature type="chain" id="PRO_5043422214" description="Netrin-G2" evidence="21">
    <location>
        <begin position="36"/>
        <end position="742"/>
    </location>
</feature>
<evidence type="ECO:0000256" key="15">
    <source>
        <dbReference type="ARBA" id="ARBA00065506"/>
    </source>
</evidence>
<evidence type="ECO:0000256" key="17">
    <source>
        <dbReference type="ARBA" id="ARBA00079146"/>
    </source>
</evidence>
<gene>
    <name evidence="23" type="primary">ntng2.S</name>
</gene>
<comment type="subunit">
    <text evidence="15">Interacts with LRRC4.</text>
</comment>
<evidence type="ECO:0000313" key="22">
    <source>
        <dbReference type="Proteomes" id="UP000186698"/>
    </source>
</evidence>
<dbReference type="FunFam" id="2.10.25.10:FF:001530">
    <property type="entry name" value="Netrin-G2"/>
    <property type="match status" value="1"/>
</dbReference>
<dbReference type="GO" id="GO:0098552">
    <property type="term" value="C:side of membrane"/>
    <property type="evidence" value="ECO:0007669"/>
    <property type="project" value="UniProtKB-KW"/>
</dbReference>
<evidence type="ECO:0000256" key="21">
    <source>
        <dbReference type="SAM" id="SignalP"/>
    </source>
</evidence>
<keyword evidence="22" id="KW-1185">Reference proteome</keyword>
<dbReference type="InterPro" id="IPR008211">
    <property type="entry name" value="Laminin_N"/>
</dbReference>
<dbReference type="FunFam" id="2.10.25.10:FF:000112">
    <property type="entry name" value="Netrin G1"/>
    <property type="match status" value="1"/>
</dbReference>
<feature type="disulfide bond" evidence="18">
    <location>
        <begin position="696"/>
        <end position="705"/>
    </location>
</feature>
<evidence type="ECO:0000256" key="11">
    <source>
        <dbReference type="ARBA" id="ARBA00023180"/>
    </source>
</evidence>
<evidence type="ECO:0000256" key="3">
    <source>
        <dbReference type="ARBA" id="ARBA00022475"/>
    </source>
</evidence>
<evidence type="ECO:0000256" key="9">
    <source>
        <dbReference type="ARBA" id="ARBA00023136"/>
    </source>
</evidence>
<evidence type="ECO:0000256" key="4">
    <source>
        <dbReference type="ARBA" id="ARBA00022622"/>
    </source>
</evidence>
<dbReference type="InterPro" id="IPR056863">
    <property type="entry name" value="LMN_ATRN_NET-like_EGF"/>
</dbReference>
<evidence type="ECO:0000256" key="10">
    <source>
        <dbReference type="ARBA" id="ARBA00023157"/>
    </source>
</evidence>
<dbReference type="GO" id="GO:0007409">
    <property type="term" value="P:axonogenesis"/>
    <property type="evidence" value="ECO:0000318"/>
    <property type="project" value="GO_Central"/>
</dbReference>
<dbReference type="RefSeq" id="XP_041430391.1">
    <property type="nucleotide sequence ID" value="XM_041574457.1"/>
</dbReference>
<dbReference type="CDD" id="cd00054">
    <property type="entry name" value="EGF_CA"/>
    <property type="match status" value="1"/>
</dbReference>
<evidence type="ECO:0000256" key="20">
    <source>
        <dbReference type="SAM" id="MobiDB-lite"/>
    </source>
</evidence>
<dbReference type="CTD" id="108699935"/>
<dbReference type="InterPro" id="IPR050440">
    <property type="entry name" value="Laminin/Netrin_ECM"/>
</dbReference>
<keyword evidence="4" id="KW-0336">GPI-anchor</keyword>
<dbReference type="SUPFAM" id="SSF57196">
    <property type="entry name" value="EGF/Laminin"/>
    <property type="match status" value="2"/>
</dbReference>
<dbReference type="GO" id="GO:0005886">
    <property type="term" value="C:plasma membrane"/>
    <property type="evidence" value="ECO:0007669"/>
    <property type="project" value="UniProtKB-SubCell"/>
</dbReference>
<evidence type="ECO:0000256" key="5">
    <source>
        <dbReference type="ARBA" id="ARBA00022729"/>
    </source>
</evidence>
<dbReference type="PaxDb" id="8355-A0A1L8F1F8"/>
<sequence>MAHSLLLFWRNLVLAPATMLHVAAILLHCLPLALGQYDICKSWVTSDEGPSWEFYACQPKPMIMKEYTMVKVDPPGITCGDPPERFCTHENPYLCSDECDASNSDLAHPPSLMFDKEEEGLATYWQSVTWRRYPEPLVANITLSWNKSIELTDDIVVTFEYGRPTAMMLEKSLDYGRTWHPYQYYADDCMEAFGMPSRKVRDLTASNANRVVCTEEYSRWAGSKKEKNVRFEVRDRFSIFAGPDLRKMENLYTRMESAKGLKDFFTLTDLRLRLLRPALGGTYVQRENLYKYFYAISNFEVIARCKCNLHANACNFRDGALQCECEHNTTGQDCGRCKKNFRSKSWRSGSYTPTPNGSPNACAAAGSAFGISEKPRAETTASTTRLVLTSDSVTFPETLVSISLKAMDPIIETTALPVVPEYTENKRDFQPHQSSFSVVAPLQAVSTYPEHFTAHTEVIQISLTPPMLDQKPKLPEKIQAEPPVQRELTVTPASDKKQTKTASSPVNRQLPVTPALSKKQIKTVAPPLSKELPLPPTSGKKHTKTAPPKSSSPLEHSAVKVSETLGKSVKDCECYGHSNRCSYIDFLNVVTCVSCKHSTRGQHCQHCRLGYYRNISAELDDENVCIECNCNQLGSLHDRCNETGYCECRKGSISPKCDDCLPGYHWRQGCQPNVCDDELLICQNGGTCHQGQRCICPVGFKGALCQDVKCDSSHRNCDSASGALASSFFFLVFTLTLSVVDI</sequence>
<dbReference type="SMART" id="SM00136">
    <property type="entry name" value="LamNT"/>
    <property type="match status" value="1"/>
</dbReference>
<evidence type="ECO:0000256" key="14">
    <source>
        <dbReference type="ARBA" id="ARBA00055052"/>
    </source>
</evidence>
<dbReference type="PANTHER" id="PTHR10574">
    <property type="entry name" value="NETRIN/LAMININ-RELATED"/>
    <property type="match status" value="1"/>
</dbReference>
<evidence type="ECO:0000256" key="6">
    <source>
        <dbReference type="ARBA" id="ARBA00022737"/>
    </source>
</evidence>
<evidence type="ECO:0000256" key="1">
    <source>
        <dbReference type="ARBA" id="ARBA00004471"/>
    </source>
</evidence>
<evidence type="ECO:0000256" key="13">
    <source>
        <dbReference type="ARBA" id="ARBA00023292"/>
    </source>
</evidence>
<dbReference type="Gene3D" id="2.10.25.10">
    <property type="entry name" value="Laminin"/>
    <property type="match status" value="4"/>
</dbReference>
<dbReference type="STRING" id="8355.A0A1L8F1F8"/>
<dbReference type="FunFam" id="2.10.25.10:FF:000180">
    <property type="entry name" value="Netrin G2"/>
    <property type="match status" value="1"/>
</dbReference>
<dbReference type="GeneID" id="108699935"/>
<keyword evidence="2" id="KW-0217">Developmental protein</keyword>